<evidence type="ECO:0000313" key="7">
    <source>
        <dbReference type="Proteomes" id="UP000249590"/>
    </source>
</evidence>
<keyword evidence="3" id="KW-0963">Cytoplasm</keyword>
<dbReference type="AlphaFoldDB" id="A0A8B2P430"/>
<dbReference type="InterPro" id="IPR050399">
    <property type="entry name" value="HPr"/>
</dbReference>
<organism evidence="6 7">
    <name type="scientific">Acuticoccus sediminis</name>
    <dbReference type="NCBI Taxonomy" id="2184697"/>
    <lineage>
        <taxon>Bacteria</taxon>
        <taxon>Pseudomonadati</taxon>
        <taxon>Pseudomonadota</taxon>
        <taxon>Alphaproteobacteria</taxon>
        <taxon>Hyphomicrobiales</taxon>
        <taxon>Amorphaceae</taxon>
        <taxon>Acuticoccus</taxon>
    </lineage>
</organism>
<evidence type="ECO:0000256" key="1">
    <source>
        <dbReference type="ARBA" id="ARBA00004496"/>
    </source>
</evidence>
<evidence type="ECO:0000256" key="3">
    <source>
        <dbReference type="ARBA" id="ARBA00022490"/>
    </source>
</evidence>
<dbReference type="Gene3D" id="3.30.1340.10">
    <property type="entry name" value="HPr-like"/>
    <property type="match status" value="1"/>
</dbReference>
<dbReference type="InterPro" id="IPR001020">
    <property type="entry name" value="PTS_HPr_His_P_site"/>
</dbReference>
<dbReference type="GO" id="GO:0005737">
    <property type="term" value="C:cytoplasm"/>
    <property type="evidence" value="ECO:0007669"/>
    <property type="project" value="UniProtKB-SubCell"/>
</dbReference>
<sequence>MSDTGEPIHSNDNEAHHLTLTLVNRRGLHARAAARFVRELEFFRADVAVSRDGQTVDGRSIMGLLMLGVPCGQTISLTVTGPEAAAAAAALTALVNDGFGERD</sequence>
<keyword evidence="4" id="KW-0598">Phosphotransferase system</keyword>
<protein>
    <submittedName>
        <fullName evidence="6">HPr family phosphocarrier protein</fullName>
    </submittedName>
</protein>
<comment type="caution">
    <text evidence="6">The sequence shown here is derived from an EMBL/GenBank/DDBJ whole genome shotgun (WGS) entry which is preliminary data.</text>
</comment>
<dbReference type="PANTHER" id="PTHR33705:SF2">
    <property type="entry name" value="PHOSPHOCARRIER PROTEIN NPR"/>
    <property type="match status" value="1"/>
</dbReference>
<dbReference type="SUPFAM" id="SSF55594">
    <property type="entry name" value="HPr-like"/>
    <property type="match status" value="1"/>
</dbReference>
<dbReference type="InterPro" id="IPR035895">
    <property type="entry name" value="HPr-like_sf"/>
</dbReference>
<gene>
    <name evidence="6" type="ORF">DLJ53_05270</name>
</gene>
<feature type="domain" description="HPr" evidence="5">
    <location>
        <begin position="15"/>
        <end position="102"/>
    </location>
</feature>
<dbReference type="Pfam" id="PF00381">
    <property type="entry name" value="PTS-HPr"/>
    <property type="match status" value="1"/>
</dbReference>
<dbReference type="PROSITE" id="PS00589">
    <property type="entry name" value="PTS_HPR_SER"/>
    <property type="match status" value="1"/>
</dbReference>
<dbReference type="OrthoDB" id="9798965at2"/>
<dbReference type="RefSeq" id="WP_111342931.1">
    <property type="nucleotide sequence ID" value="NZ_JAIWKD010000001.1"/>
</dbReference>
<comment type="similarity">
    <text evidence="2">Belongs to the HPr family.</text>
</comment>
<dbReference type="PROSITE" id="PS51350">
    <property type="entry name" value="PTS_HPR_DOM"/>
    <property type="match status" value="1"/>
</dbReference>
<dbReference type="EMBL" id="QHHQ01000001">
    <property type="protein sequence ID" value="RAI03882.1"/>
    <property type="molecule type" value="Genomic_DNA"/>
</dbReference>
<dbReference type="CDD" id="cd00367">
    <property type="entry name" value="PTS-HPr_like"/>
    <property type="match status" value="1"/>
</dbReference>
<dbReference type="InterPro" id="IPR002114">
    <property type="entry name" value="PTS_HPr_Ser_P_site"/>
</dbReference>
<reference evidence="6 7" key="1">
    <citation type="submission" date="2018-05" db="EMBL/GenBank/DDBJ databases">
        <title>Acuticoccus sediminis sp. nov., isolated from deep-sea sediment of Indian Ocean.</title>
        <authorList>
            <person name="Liu X."/>
            <person name="Lai Q."/>
            <person name="Du Y."/>
            <person name="Sun F."/>
            <person name="Zhang X."/>
            <person name="Wang S."/>
            <person name="Shao Z."/>
        </authorList>
    </citation>
    <scope>NUCLEOTIDE SEQUENCE [LARGE SCALE GENOMIC DNA]</scope>
    <source>
        <strain evidence="6 7">PTG4-2</strain>
    </source>
</reference>
<accession>A0A8B2P430</accession>
<comment type="subcellular location">
    <subcellularLocation>
        <location evidence="1">Cytoplasm</location>
    </subcellularLocation>
</comment>
<evidence type="ECO:0000256" key="2">
    <source>
        <dbReference type="ARBA" id="ARBA00010736"/>
    </source>
</evidence>
<dbReference type="PROSITE" id="PS00369">
    <property type="entry name" value="PTS_HPR_HIS"/>
    <property type="match status" value="1"/>
</dbReference>
<dbReference type="Proteomes" id="UP000249590">
    <property type="component" value="Unassembled WGS sequence"/>
</dbReference>
<name>A0A8B2P430_9HYPH</name>
<evidence type="ECO:0000256" key="4">
    <source>
        <dbReference type="ARBA" id="ARBA00022683"/>
    </source>
</evidence>
<dbReference type="PANTHER" id="PTHR33705">
    <property type="entry name" value="PHOSPHOCARRIER PROTEIN HPR"/>
    <property type="match status" value="1"/>
</dbReference>
<dbReference type="GO" id="GO:0009401">
    <property type="term" value="P:phosphoenolpyruvate-dependent sugar phosphotransferase system"/>
    <property type="evidence" value="ECO:0007669"/>
    <property type="project" value="UniProtKB-KW"/>
</dbReference>
<evidence type="ECO:0000259" key="5">
    <source>
        <dbReference type="PROSITE" id="PS51350"/>
    </source>
</evidence>
<dbReference type="InterPro" id="IPR000032">
    <property type="entry name" value="HPr-like"/>
</dbReference>
<proteinExistence type="inferred from homology"/>
<dbReference type="NCBIfam" id="TIGR01003">
    <property type="entry name" value="PTS_HPr_family"/>
    <property type="match status" value="1"/>
</dbReference>
<evidence type="ECO:0000313" key="6">
    <source>
        <dbReference type="EMBL" id="RAI03882.1"/>
    </source>
</evidence>
<dbReference type="PRINTS" id="PR00107">
    <property type="entry name" value="PHOSPHOCPHPR"/>
</dbReference>
<keyword evidence="7" id="KW-1185">Reference proteome</keyword>